<organism evidence="1 2">
    <name type="scientific">Anaerotignum lactatifermentans</name>
    <dbReference type="NCBI Taxonomy" id="160404"/>
    <lineage>
        <taxon>Bacteria</taxon>
        <taxon>Bacillati</taxon>
        <taxon>Bacillota</taxon>
        <taxon>Clostridia</taxon>
        <taxon>Lachnospirales</taxon>
        <taxon>Anaerotignaceae</taxon>
        <taxon>Anaerotignum</taxon>
    </lineage>
</organism>
<name>A0A1Y3U7Z4_9FIRM</name>
<evidence type="ECO:0000313" key="2">
    <source>
        <dbReference type="Proteomes" id="UP000195455"/>
    </source>
</evidence>
<evidence type="ECO:0000313" key="1">
    <source>
        <dbReference type="EMBL" id="OUN43227.1"/>
    </source>
</evidence>
<dbReference type="EMBL" id="NFHM01000009">
    <property type="protein sequence ID" value="OUN43227.1"/>
    <property type="molecule type" value="Genomic_DNA"/>
</dbReference>
<dbReference type="AlphaFoldDB" id="A0A1Y3U7Z4"/>
<accession>A0A1Y3U7Z4</accession>
<proteinExistence type="predicted"/>
<gene>
    <name evidence="1" type="ORF">B5G26_07625</name>
</gene>
<reference evidence="2" key="1">
    <citation type="submission" date="2017-04" db="EMBL/GenBank/DDBJ databases">
        <title>Function of individual gut microbiota members based on whole genome sequencing of pure cultures obtained from chicken caecum.</title>
        <authorList>
            <person name="Medvecky M."/>
            <person name="Cejkova D."/>
            <person name="Polansky O."/>
            <person name="Karasova D."/>
            <person name="Kubasova T."/>
            <person name="Cizek A."/>
            <person name="Rychlik I."/>
        </authorList>
    </citation>
    <scope>NUCLEOTIDE SEQUENCE [LARGE SCALE GENOMIC DNA]</scope>
    <source>
        <strain evidence="2">An75</strain>
    </source>
</reference>
<protein>
    <submittedName>
        <fullName evidence="1">Uncharacterized protein</fullName>
    </submittedName>
</protein>
<dbReference type="Proteomes" id="UP000195455">
    <property type="component" value="Unassembled WGS sequence"/>
</dbReference>
<sequence length="61" mass="7464">MYLVRFVRNDESIDELYYYLQEEDALYHIRLFNNDDSGLYKRVEVVECIGSYERLVHRISL</sequence>
<comment type="caution">
    <text evidence="1">The sequence shown here is derived from an EMBL/GenBank/DDBJ whole genome shotgun (WGS) entry which is preliminary data.</text>
</comment>